<dbReference type="GO" id="GO:0051301">
    <property type="term" value="P:cell division"/>
    <property type="evidence" value="ECO:0007669"/>
    <property type="project" value="UniProtKB-KW"/>
</dbReference>
<evidence type="ECO:0000313" key="6">
    <source>
        <dbReference type="EMBL" id="KAL3270066.1"/>
    </source>
</evidence>
<organism evidence="6 7">
    <name type="scientific">Cryptolaemus montrouzieri</name>
    <dbReference type="NCBI Taxonomy" id="559131"/>
    <lineage>
        <taxon>Eukaryota</taxon>
        <taxon>Metazoa</taxon>
        <taxon>Ecdysozoa</taxon>
        <taxon>Arthropoda</taxon>
        <taxon>Hexapoda</taxon>
        <taxon>Insecta</taxon>
        <taxon>Pterygota</taxon>
        <taxon>Neoptera</taxon>
        <taxon>Endopterygota</taxon>
        <taxon>Coleoptera</taxon>
        <taxon>Polyphaga</taxon>
        <taxon>Cucujiformia</taxon>
        <taxon>Coccinelloidea</taxon>
        <taxon>Coccinellidae</taxon>
        <taxon>Scymninae</taxon>
        <taxon>Scymnini</taxon>
        <taxon>Cryptolaemus</taxon>
    </lineage>
</organism>
<name>A0ABD2MUH0_9CUCU</name>
<sequence length="449" mass="50491">MDFKMGENPKNITPSTTAKRLVEKVINNNSNCDSPFRLLPNFSTPPSRFIKVKNPFDSPLINRLHLPTCSPGPFAKSTPNKDEKFRWSICDISNLKPAEIEIHDTEQFLQTVDPSIESQIQEKISSFFNEHSVVPSPLGQNIDGRIPDRSKETPEKRNINHVSTQTKISLGPILPKKIEEVLASYQNCEIDISDTREIDTLDGETQYLPVNIYHEKLFGFELESPQSSPPMSTGDSPLQFSPLKELEMCSEASFSENGQKKYLNDCALSPITPEAETPPKDRNSYSVVRESRSACRLFFSENMSLDGSENNVVPDMDHISCHGHSFEETVRTSPVTVADSSNEYWDMECQLASKDYENCRMDISFPHTPKSGLFTSQRKRLSDSFKDLHDLLENNEGVNFLAQPCVPSTTSVFSSERSTDMGYHSGSGLVENTWSNSHFIASTPTKKKN</sequence>
<protein>
    <recommendedName>
        <fullName evidence="2">Protein aurora borealis</fullName>
    </recommendedName>
</protein>
<accession>A0ABD2MUH0</accession>
<dbReference type="Proteomes" id="UP001516400">
    <property type="component" value="Unassembled WGS sequence"/>
</dbReference>
<comment type="similarity">
    <text evidence="1">Belongs to the BORA family.</text>
</comment>
<gene>
    <name evidence="6" type="ORF">HHI36_009124</name>
</gene>
<evidence type="ECO:0000256" key="1">
    <source>
        <dbReference type="ARBA" id="ARBA00010963"/>
    </source>
</evidence>
<keyword evidence="3" id="KW-0132">Cell division</keyword>
<dbReference type="PANTHER" id="PTHR14728:SF2">
    <property type="entry name" value="PROTEIN AURORA BOREALIS"/>
    <property type="match status" value="1"/>
</dbReference>
<dbReference type="InterPro" id="IPR023252">
    <property type="entry name" value="Aurora_borealis_protein"/>
</dbReference>
<dbReference type="PANTHER" id="PTHR14728">
    <property type="entry name" value="PROTEIN AURORA BOREALIS"/>
    <property type="match status" value="1"/>
</dbReference>
<keyword evidence="4" id="KW-0498">Mitosis</keyword>
<dbReference type="AlphaFoldDB" id="A0ABD2MUH0"/>
<dbReference type="Pfam" id="PF15280">
    <property type="entry name" value="BORA_N"/>
    <property type="match status" value="1"/>
</dbReference>
<proteinExistence type="inferred from homology"/>
<dbReference type="EMBL" id="JABFTP020000021">
    <property type="protein sequence ID" value="KAL3270066.1"/>
    <property type="molecule type" value="Genomic_DNA"/>
</dbReference>
<dbReference type="PRINTS" id="PR02038">
    <property type="entry name" value="AURORABORA"/>
</dbReference>
<evidence type="ECO:0000313" key="7">
    <source>
        <dbReference type="Proteomes" id="UP001516400"/>
    </source>
</evidence>
<evidence type="ECO:0000256" key="3">
    <source>
        <dbReference type="ARBA" id="ARBA00022618"/>
    </source>
</evidence>
<keyword evidence="5" id="KW-0131">Cell cycle</keyword>
<comment type="caution">
    <text evidence="6">The sequence shown here is derived from an EMBL/GenBank/DDBJ whole genome shotgun (WGS) entry which is preliminary data.</text>
</comment>
<evidence type="ECO:0000256" key="2">
    <source>
        <dbReference type="ARBA" id="ARBA00020055"/>
    </source>
</evidence>
<keyword evidence="7" id="KW-1185">Reference proteome</keyword>
<reference evidence="6 7" key="1">
    <citation type="journal article" date="2021" name="BMC Biol.">
        <title>Horizontally acquired antibacterial genes associated with adaptive radiation of ladybird beetles.</title>
        <authorList>
            <person name="Li H.S."/>
            <person name="Tang X.F."/>
            <person name="Huang Y.H."/>
            <person name="Xu Z.Y."/>
            <person name="Chen M.L."/>
            <person name="Du X.Y."/>
            <person name="Qiu B.Y."/>
            <person name="Chen P.T."/>
            <person name="Zhang W."/>
            <person name="Slipinski A."/>
            <person name="Escalona H.E."/>
            <person name="Waterhouse R.M."/>
            <person name="Zwick A."/>
            <person name="Pang H."/>
        </authorList>
    </citation>
    <scope>NUCLEOTIDE SEQUENCE [LARGE SCALE GENOMIC DNA]</scope>
    <source>
        <strain evidence="6">SYSU2018</strain>
    </source>
</reference>
<evidence type="ECO:0000256" key="4">
    <source>
        <dbReference type="ARBA" id="ARBA00022776"/>
    </source>
</evidence>
<evidence type="ECO:0000256" key="5">
    <source>
        <dbReference type="ARBA" id="ARBA00023306"/>
    </source>
</evidence>